<evidence type="ECO:0000313" key="10">
    <source>
        <dbReference type="EMBL" id="EWM26488.1"/>
    </source>
</evidence>
<dbReference type="InterPro" id="IPR011990">
    <property type="entry name" value="TPR-like_helical_dom_sf"/>
</dbReference>
<dbReference type="Proteomes" id="UP000019335">
    <property type="component" value="Chromosome 8"/>
</dbReference>
<evidence type="ECO:0000256" key="2">
    <source>
        <dbReference type="ARBA" id="ARBA00022737"/>
    </source>
</evidence>
<feature type="compositionally biased region" description="Gly residues" evidence="8">
    <location>
        <begin position="340"/>
        <end position="349"/>
    </location>
</feature>
<evidence type="ECO:0000256" key="1">
    <source>
        <dbReference type="ARBA" id="ARBA00022618"/>
    </source>
</evidence>
<evidence type="ECO:0000256" key="3">
    <source>
        <dbReference type="ARBA" id="ARBA00022776"/>
    </source>
</evidence>
<evidence type="ECO:0000256" key="8">
    <source>
        <dbReference type="SAM" id="MobiDB-lite"/>
    </source>
</evidence>
<protein>
    <submittedName>
        <fullName evidence="10">Anaphase promoting complex subunit 8</fullName>
    </submittedName>
</protein>
<reference evidence="10 11" key="1">
    <citation type="journal article" date="2014" name="Mol. Plant">
        <title>Chromosome Scale Genome Assembly and Transcriptome Profiling of Nannochloropsis gaditana in Nitrogen Depletion.</title>
        <authorList>
            <person name="Corteggiani Carpinelli E."/>
            <person name="Telatin A."/>
            <person name="Vitulo N."/>
            <person name="Forcato C."/>
            <person name="D'Angelo M."/>
            <person name="Schiavon R."/>
            <person name="Vezzi A."/>
            <person name="Giacometti G.M."/>
            <person name="Morosinotto T."/>
            <person name="Valle G."/>
        </authorList>
    </citation>
    <scope>NUCLEOTIDE SEQUENCE [LARGE SCALE GENOMIC DNA]</scope>
    <source>
        <strain evidence="10 11">B-31</strain>
    </source>
</reference>
<keyword evidence="11" id="KW-1185">Reference proteome</keyword>
<sequence length="796" mass="89528">MVLDHPIHLEEGDDEEDIFVSPQTLSTIRLELRAAVADLSARGLKLAAKWAAEQLAGLRQPSTNMERPAGIFSGPRAWEGWVEEEAGEDEGTAPAEFSDAFLVAKACFDTGEYRRAAHVLQVEKEEAGIEGGMEGGGEGEASLPARTINQEELFLRSYASYLAGEKAKEERMMEITDQLDRCQVLNTDLQPLIDELAPLHATKSLDGFNLYMYAVALKEMEPYLVPRRNTTPSSAAAAEVAEQEGGGGVGSGGGGGGERETVASGAAALNREGVCGEEGQMRRPSAKSVLVEAVLAYPYNWSAWLDLAEVLCDEKQHQQRPEEGAGRGKSEAPLLEGRRGGGMGVQGGQRGERGEGFFSEQVQGRLSALWMYDFFQAHLLLEQHQSEHALFLLRRLLHVFPTSSYLKAQCAIARYNLRDFEEAQEGFRALQEQDPYRLENLERYSDVLYVKESRAELSQLAHIAARNDKYRPETCCIIGNYYSLKGQHERAVLYFQRALRLNRKFLFAWTLMGHGFLEMKNTGAAIEAYRRAVDINPRDYRAWYGLGQTYELLQMYLYAIYYYRKAATLRPFDARMWCALGVCYEQLDRRNEAIKCYERAVCNNDREGIATAKLARLYRDDQDEWKAARCYQRHLEARQGYQTDGSTDTVDALLFLAHYHKRRHDLHTATLYCNRLLDMGGREQEEAKALLREIRSMEGQEEEEEEERRRSFSAFPVFDHDESASLPSFSSDLSPAAVTSPSHNSSGTRRMTRQQAAAAAAAAAEAMRSGERRRADAFVGDAYERETRLKGKRTMV</sequence>
<dbReference type="PROSITE" id="PS50005">
    <property type="entry name" value="TPR"/>
    <property type="match status" value="4"/>
</dbReference>
<keyword evidence="1" id="KW-0132">Cell division</keyword>
<evidence type="ECO:0000256" key="7">
    <source>
        <dbReference type="PROSITE-ProRule" id="PRU00339"/>
    </source>
</evidence>
<dbReference type="PANTHER" id="PTHR12558">
    <property type="entry name" value="CELL DIVISION CYCLE 16,23,27"/>
    <property type="match status" value="1"/>
</dbReference>
<dbReference type="SUPFAM" id="SSF48452">
    <property type="entry name" value="TPR-like"/>
    <property type="match status" value="2"/>
</dbReference>
<feature type="compositionally biased region" description="Basic and acidic residues" evidence="8">
    <location>
        <begin position="316"/>
        <end position="330"/>
    </location>
</feature>
<dbReference type="GO" id="GO:0031145">
    <property type="term" value="P:anaphase-promoting complex-dependent catabolic process"/>
    <property type="evidence" value="ECO:0007669"/>
    <property type="project" value="TreeGrafter"/>
</dbReference>
<gene>
    <name evidence="10" type="ORF">Naga_100045g26</name>
</gene>
<dbReference type="GO" id="GO:0016567">
    <property type="term" value="P:protein ubiquitination"/>
    <property type="evidence" value="ECO:0007669"/>
    <property type="project" value="TreeGrafter"/>
</dbReference>
<evidence type="ECO:0000256" key="5">
    <source>
        <dbReference type="ARBA" id="ARBA00022803"/>
    </source>
</evidence>
<keyword evidence="5 7" id="KW-0802">TPR repeat</keyword>
<feature type="compositionally biased region" description="Low complexity" evidence="8">
    <location>
        <begin position="726"/>
        <end position="737"/>
    </location>
</feature>
<feature type="domain" description="Cdc23" evidence="9">
    <location>
        <begin position="28"/>
        <end position="219"/>
    </location>
</feature>
<dbReference type="InterPro" id="IPR019734">
    <property type="entry name" value="TPR_rpt"/>
</dbReference>
<dbReference type="GO" id="GO:0045842">
    <property type="term" value="P:positive regulation of mitotic metaphase/anaphase transition"/>
    <property type="evidence" value="ECO:0007669"/>
    <property type="project" value="TreeGrafter"/>
</dbReference>
<dbReference type="EMBL" id="AZIL01000644">
    <property type="protein sequence ID" value="EWM26488.1"/>
    <property type="molecule type" value="Genomic_DNA"/>
</dbReference>
<feature type="region of interest" description="Disordered" evidence="8">
    <location>
        <begin position="234"/>
        <end position="262"/>
    </location>
</feature>
<accession>W7TSK0</accession>
<feature type="compositionally biased region" description="Low complexity" evidence="8">
    <location>
        <begin position="747"/>
        <end position="767"/>
    </location>
</feature>
<evidence type="ECO:0000256" key="6">
    <source>
        <dbReference type="ARBA" id="ARBA00023306"/>
    </source>
</evidence>
<feature type="repeat" description="TPR" evidence="7">
    <location>
        <begin position="472"/>
        <end position="505"/>
    </location>
</feature>
<keyword evidence="6" id="KW-0131">Cell cycle</keyword>
<dbReference type="Pfam" id="PF13181">
    <property type="entry name" value="TPR_8"/>
    <property type="match status" value="2"/>
</dbReference>
<organism evidence="10 11">
    <name type="scientific">Nannochloropsis gaditana</name>
    <dbReference type="NCBI Taxonomy" id="72520"/>
    <lineage>
        <taxon>Eukaryota</taxon>
        <taxon>Sar</taxon>
        <taxon>Stramenopiles</taxon>
        <taxon>Ochrophyta</taxon>
        <taxon>Eustigmatophyceae</taxon>
        <taxon>Eustigmatales</taxon>
        <taxon>Monodopsidaceae</taxon>
        <taxon>Nannochloropsis</taxon>
    </lineage>
</organism>
<dbReference type="SMART" id="SM00028">
    <property type="entry name" value="TPR"/>
    <property type="match status" value="6"/>
</dbReference>
<dbReference type="OrthoDB" id="10262026at2759"/>
<feature type="region of interest" description="Disordered" evidence="8">
    <location>
        <begin position="316"/>
        <end position="354"/>
    </location>
</feature>
<proteinExistence type="predicted"/>
<dbReference type="PANTHER" id="PTHR12558:SF10">
    <property type="entry name" value="CELL DIVISION CYCLE PROTEIN 23 HOMOLOG"/>
    <property type="match status" value="1"/>
</dbReference>
<evidence type="ECO:0000256" key="4">
    <source>
        <dbReference type="ARBA" id="ARBA00022786"/>
    </source>
</evidence>
<dbReference type="Gene3D" id="1.25.40.10">
    <property type="entry name" value="Tetratricopeptide repeat domain"/>
    <property type="match status" value="4"/>
</dbReference>
<dbReference type="InterPro" id="IPR007192">
    <property type="entry name" value="APC8"/>
</dbReference>
<keyword evidence="2" id="KW-0677">Repeat</keyword>
<name>W7TSK0_9STRA</name>
<evidence type="ECO:0000259" key="9">
    <source>
        <dbReference type="Pfam" id="PF04049"/>
    </source>
</evidence>
<feature type="repeat" description="TPR" evidence="7">
    <location>
        <begin position="506"/>
        <end position="539"/>
    </location>
</feature>
<feature type="repeat" description="TPR" evidence="7">
    <location>
        <begin position="574"/>
        <end position="607"/>
    </location>
</feature>
<feature type="compositionally biased region" description="Gly residues" evidence="8">
    <location>
        <begin position="244"/>
        <end position="256"/>
    </location>
</feature>
<dbReference type="Pfam" id="PF04049">
    <property type="entry name" value="ANAPC8"/>
    <property type="match status" value="1"/>
</dbReference>
<keyword evidence="3" id="KW-0498">Mitosis</keyword>
<evidence type="ECO:0000313" key="11">
    <source>
        <dbReference type="Proteomes" id="UP000019335"/>
    </source>
</evidence>
<dbReference type="GO" id="GO:0005680">
    <property type="term" value="C:anaphase-promoting complex"/>
    <property type="evidence" value="ECO:0007669"/>
    <property type="project" value="InterPro"/>
</dbReference>
<dbReference type="GO" id="GO:0051301">
    <property type="term" value="P:cell division"/>
    <property type="evidence" value="ECO:0007669"/>
    <property type="project" value="UniProtKB-KW"/>
</dbReference>
<feature type="repeat" description="TPR" evidence="7">
    <location>
        <begin position="540"/>
        <end position="573"/>
    </location>
</feature>
<keyword evidence="4" id="KW-0833">Ubl conjugation pathway</keyword>
<dbReference type="AlphaFoldDB" id="W7TSK0"/>
<feature type="region of interest" description="Disordered" evidence="8">
    <location>
        <begin position="726"/>
        <end position="775"/>
    </location>
</feature>
<dbReference type="Pfam" id="PF13414">
    <property type="entry name" value="TPR_11"/>
    <property type="match status" value="1"/>
</dbReference>
<comment type="caution">
    <text evidence="10">The sequence shown here is derived from an EMBL/GenBank/DDBJ whole genome shotgun (WGS) entry which is preliminary data.</text>
</comment>